<evidence type="ECO:0000313" key="2">
    <source>
        <dbReference type="EMBL" id="CAG1852142.1"/>
    </source>
</evidence>
<keyword evidence="1" id="KW-0812">Transmembrane</keyword>
<dbReference type="Proteomes" id="UP000012960">
    <property type="component" value="Unplaced"/>
</dbReference>
<organism evidence="3 4">
    <name type="scientific">Musa acuminata subsp. malaccensis</name>
    <name type="common">Wild banana</name>
    <name type="synonym">Musa malaccensis</name>
    <dbReference type="NCBI Taxonomy" id="214687"/>
    <lineage>
        <taxon>Eukaryota</taxon>
        <taxon>Viridiplantae</taxon>
        <taxon>Streptophyta</taxon>
        <taxon>Embryophyta</taxon>
        <taxon>Tracheophyta</taxon>
        <taxon>Spermatophyta</taxon>
        <taxon>Magnoliopsida</taxon>
        <taxon>Liliopsida</taxon>
        <taxon>Zingiberales</taxon>
        <taxon>Musaceae</taxon>
        <taxon>Musa</taxon>
    </lineage>
</organism>
<dbReference type="AlphaFoldDB" id="A0A804KR89"/>
<evidence type="ECO:0000313" key="3">
    <source>
        <dbReference type="EnsemblPlants" id="Ma10_p01010.1"/>
    </source>
</evidence>
<keyword evidence="1" id="KW-0472">Membrane</keyword>
<dbReference type="EMBL" id="HG996476">
    <property type="protein sequence ID" value="CAG1852142.1"/>
    <property type="molecule type" value="Genomic_DNA"/>
</dbReference>
<protein>
    <submittedName>
        <fullName evidence="2">(wild Malaysian banana) hypothetical protein</fullName>
    </submittedName>
</protein>
<evidence type="ECO:0000256" key="1">
    <source>
        <dbReference type="SAM" id="Phobius"/>
    </source>
</evidence>
<keyword evidence="4" id="KW-1185">Reference proteome</keyword>
<dbReference type="EnsemblPlants" id="Ma10_t01010.1">
    <property type="protein sequence ID" value="Ma10_p01010.1"/>
    <property type="gene ID" value="Ma10_g01010"/>
</dbReference>
<proteinExistence type="predicted"/>
<keyword evidence="1" id="KW-1133">Transmembrane helix</keyword>
<feature type="transmembrane region" description="Helical" evidence="1">
    <location>
        <begin position="6"/>
        <end position="25"/>
    </location>
</feature>
<accession>A0A804KR89</accession>
<name>A0A804KR89_MUSAM</name>
<reference evidence="2" key="1">
    <citation type="submission" date="2021-03" db="EMBL/GenBank/DDBJ databases">
        <authorList>
            <consortium name="Genoscope - CEA"/>
            <person name="William W."/>
        </authorList>
    </citation>
    <scope>NUCLEOTIDE SEQUENCE</scope>
    <source>
        <strain evidence="2">Doubled-haploid Pahang</strain>
    </source>
</reference>
<sequence length="66" mass="7628">MTYVLINIHFFFLQSYVLIMFCICIDDCFNRAWFPCSAHIDTCLLTTSTLNACQGVLDIKVKIMLD</sequence>
<dbReference type="Gramene" id="Ma10_t01010.1">
    <property type="protein sequence ID" value="Ma10_p01010.1"/>
    <property type="gene ID" value="Ma10_g01010"/>
</dbReference>
<reference evidence="3" key="2">
    <citation type="submission" date="2021-05" db="UniProtKB">
        <authorList>
            <consortium name="EnsemblPlants"/>
        </authorList>
    </citation>
    <scope>IDENTIFICATION</scope>
    <source>
        <strain evidence="3">subsp. malaccensis</strain>
    </source>
</reference>
<gene>
    <name evidence="2" type="ORF">GSMUA_102600.1</name>
</gene>
<dbReference type="InParanoid" id="A0A804KR89"/>
<evidence type="ECO:0000313" key="4">
    <source>
        <dbReference type="Proteomes" id="UP000012960"/>
    </source>
</evidence>